<name>A0ABR2UUX1_9PEZI</name>
<dbReference type="PANTHER" id="PTHR36847">
    <property type="entry name" value="AMIDOLIGASE ENZYME"/>
    <property type="match status" value="1"/>
</dbReference>
<dbReference type="InterPro" id="IPR022025">
    <property type="entry name" value="Amidoligase_2"/>
</dbReference>
<protein>
    <submittedName>
        <fullName evidence="2">Amidoligase enzyme</fullName>
    </submittedName>
</protein>
<evidence type="ECO:0000256" key="1">
    <source>
        <dbReference type="SAM" id="MobiDB-lite"/>
    </source>
</evidence>
<evidence type="ECO:0000313" key="3">
    <source>
        <dbReference type="Proteomes" id="UP001408356"/>
    </source>
</evidence>
<accession>A0ABR2UUX1</accession>
<feature type="compositionally biased region" description="Low complexity" evidence="1">
    <location>
        <begin position="374"/>
        <end position="390"/>
    </location>
</feature>
<evidence type="ECO:0000313" key="2">
    <source>
        <dbReference type="EMBL" id="KAK9418475.1"/>
    </source>
</evidence>
<sequence>MESLAGLLFFGLEMEMLVRPRSSLQPSLVRAGWNKKVVSGDPTPGRGPEDPKRLAAELPQKLQRKILRSTLAASLTKDGVKAVTAPEDYLALTVADEPSLDEVKPDFWRLELVTRIMNTNEDWQREVDRIFSVLNEYCEIRLTAGCSMHIHVSPTQTAELQQKYTIVQLRSILNAISFYDAAITQIMPAERKNNLWAQSNVNSEKTPSKIKMAYRAVPQRSWGPLFSIFGSIKMKAMVHREMGQDKYMSWNFGHLMDQCGTIEFRRPPGVRTAADAKHWAAFTLGFINMAMTMSNGWAQHGTATSHPSVKDLQRFVRAGVARLGPSCNGALNDGRIEADNSPACVYSVAEIETINRKKSEKNKFGSVFAEKANSRPNTPNSRPSSHSSNR</sequence>
<dbReference type="Proteomes" id="UP001408356">
    <property type="component" value="Unassembled WGS sequence"/>
</dbReference>
<comment type="caution">
    <text evidence="2">The sequence shown here is derived from an EMBL/GenBank/DDBJ whole genome shotgun (WGS) entry which is preliminary data.</text>
</comment>
<dbReference type="Pfam" id="PF12224">
    <property type="entry name" value="Amidoligase_2"/>
    <property type="match status" value="1"/>
</dbReference>
<proteinExistence type="predicted"/>
<organism evidence="2 3">
    <name type="scientific">Seiridium unicorne</name>
    <dbReference type="NCBI Taxonomy" id="138068"/>
    <lineage>
        <taxon>Eukaryota</taxon>
        <taxon>Fungi</taxon>
        <taxon>Dikarya</taxon>
        <taxon>Ascomycota</taxon>
        <taxon>Pezizomycotina</taxon>
        <taxon>Sordariomycetes</taxon>
        <taxon>Xylariomycetidae</taxon>
        <taxon>Amphisphaeriales</taxon>
        <taxon>Sporocadaceae</taxon>
        <taxon>Seiridium</taxon>
    </lineage>
</organism>
<dbReference type="EMBL" id="JARVKF010000374">
    <property type="protein sequence ID" value="KAK9418475.1"/>
    <property type="molecule type" value="Genomic_DNA"/>
</dbReference>
<gene>
    <name evidence="2" type="ORF">SUNI508_07963</name>
</gene>
<reference evidence="2 3" key="1">
    <citation type="journal article" date="2024" name="J. Plant Pathol.">
        <title>Sequence and assembly of the genome of Seiridium unicorne, isolate CBS 538.82, causal agent of cypress canker disease.</title>
        <authorList>
            <person name="Scali E."/>
            <person name="Rocca G.D."/>
            <person name="Danti R."/>
            <person name="Garbelotto M."/>
            <person name="Barberini S."/>
            <person name="Baroncelli R."/>
            <person name="Emiliani G."/>
        </authorList>
    </citation>
    <scope>NUCLEOTIDE SEQUENCE [LARGE SCALE GENOMIC DNA]</scope>
    <source>
        <strain evidence="2 3">BM-138-508</strain>
    </source>
</reference>
<keyword evidence="3" id="KW-1185">Reference proteome</keyword>
<dbReference type="PANTHER" id="PTHR36847:SF1">
    <property type="entry name" value="AMIDOLIGASE ENZYME"/>
    <property type="match status" value="1"/>
</dbReference>
<feature type="region of interest" description="Disordered" evidence="1">
    <location>
        <begin position="360"/>
        <end position="390"/>
    </location>
</feature>